<dbReference type="InterPro" id="IPR002347">
    <property type="entry name" value="SDR_fam"/>
</dbReference>
<evidence type="ECO:0000313" key="4">
    <source>
        <dbReference type="EMBL" id="VAX27279.1"/>
    </source>
</evidence>
<sequence length="242" mass="26192">MLRLMKDKVVLLTGGGRGIGRAAVSLFSNAGAKVAFCARTEGERLGVEKEVAAAGGIVRAFSADIASQREVNRMVSEIKAQWGKIDLLINNAGVLGAKKTLATYPPDTWDEVIRINVNGTFYVTQAVVREMIPARSGTIISVSSSVGRKGRATWGAYAVSKFALEGMMQTLAEEVDRFGIRVLSLNPEATRTRMRAKAYEKEDPARLKHPEAVAKALFYLAISESPALQGKSLNFSDLTLED</sequence>
<dbReference type="PROSITE" id="PS00061">
    <property type="entry name" value="ADH_SHORT"/>
    <property type="match status" value="1"/>
</dbReference>
<dbReference type="InterPro" id="IPR057326">
    <property type="entry name" value="KR_dom"/>
</dbReference>
<dbReference type="Gene3D" id="3.40.50.720">
    <property type="entry name" value="NAD(P)-binding Rossmann-like Domain"/>
    <property type="match status" value="1"/>
</dbReference>
<dbReference type="PRINTS" id="PR00081">
    <property type="entry name" value="GDHRDH"/>
</dbReference>
<accession>A0A3B1CAP6</accession>
<evidence type="ECO:0000259" key="3">
    <source>
        <dbReference type="SMART" id="SM00822"/>
    </source>
</evidence>
<gene>
    <name evidence="4" type="ORF">MNBD_NITROSPIRAE01-1925</name>
</gene>
<reference evidence="4" key="1">
    <citation type="submission" date="2018-06" db="EMBL/GenBank/DDBJ databases">
        <authorList>
            <person name="Zhirakovskaya E."/>
        </authorList>
    </citation>
    <scope>NUCLEOTIDE SEQUENCE</scope>
</reference>
<dbReference type="PRINTS" id="PR00080">
    <property type="entry name" value="SDRFAMILY"/>
</dbReference>
<dbReference type="Pfam" id="PF00106">
    <property type="entry name" value="adh_short"/>
    <property type="match status" value="1"/>
</dbReference>
<proteinExistence type="inferred from homology"/>
<dbReference type="PANTHER" id="PTHR42760:SF37">
    <property type="entry name" value="CLAVALDEHYDE DEHYDROGENASE"/>
    <property type="match status" value="1"/>
</dbReference>
<dbReference type="SUPFAM" id="SSF51735">
    <property type="entry name" value="NAD(P)-binding Rossmann-fold domains"/>
    <property type="match status" value="1"/>
</dbReference>
<organism evidence="4">
    <name type="scientific">hydrothermal vent metagenome</name>
    <dbReference type="NCBI Taxonomy" id="652676"/>
    <lineage>
        <taxon>unclassified sequences</taxon>
        <taxon>metagenomes</taxon>
        <taxon>ecological metagenomes</taxon>
    </lineage>
</organism>
<dbReference type="InterPro" id="IPR020904">
    <property type="entry name" value="Sc_DH/Rdtase_CS"/>
</dbReference>
<protein>
    <submittedName>
        <fullName evidence="4">Oxidoreductase</fullName>
    </submittedName>
</protein>
<keyword evidence="2" id="KW-0560">Oxidoreductase</keyword>
<dbReference type="AlphaFoldDB" id="A0A3B1CAP6"/>
<dbReference type="FunFam" id="3.40.50.720:FF:000084">
    <property type="entry name" value="Short-chain dehydrogenase reductase"/>
    <property type="match status" value="1"/>
</dbReference>
<dbReference type="EMBL" id="UOGF01000026">
    <property type="protein sequence ID" value="VAX27279.1"/>
    <property type="molecule type" value="Genomic_DNA"/>
</dbReference>
<feature type="domain" description="Ketoreductase" evidence="3">
    <location>
        <begin position="8"/>
        <end position="170"/>
    </location>
</feature>
<comment type="similarity">
    <text evidence="1">Belongs to the short-chain dehydrogenases/reductases (SDR) family.</text>
</comment>
<dbReference type="CDD" id="cd05233">
    <property type="entry name" value="SDR_c"/>
    <property type="match status" value="1"/>
</dbReference>
<evidence type="ECO:0000256" key="2">
    <source>
        <dbReference type="ARBA" id="ARBA00023002"/>
    </source>
</evidence>
<dbReference type="GO" id="GO:0016616">
    <property type="term" value="F:oxidoreductase activity, acting on the CH-OH group of donors, NAD or NADP as acceptor"/>
    <property type="evidence" value="ECO:0007669"/>
    <property type="project" value="UniProtKB-ARBA"/>
</dbReference>
<dbReference type="PANTHER" id="PTHR42760">
    <property type="entry name" value="SHORT-CHAIN DEHYDROGENASES/REDUCTASES FAMILY MEMBER"/>
    <property type="match status" value="1"/>
</dbReference>
<evidence type="ECO:0000256" key="1">
    <source>
        <dbReference type="ARBA" id="ARBA00006484"/>
    </source>
</evidence>
<dbReference type="SMART" id="SM00822">
    <property type="entry name" value="PKS_KR"/>
    <property type="match status" value="1"/>
</dbReference>
<dbReference type="InterPro" id="IPR036291">
    <property type="entry name" value="NAD(P)-bd_dom_sf"/>
</dbReference>
<name>A0A3B1CAP6_9ZZZZ</name>